<comment type="caution">
    <text evidence="18">The sequence shown here is derived from an EMBL/GenBank/DDBJ whole genome shotgun (WGS) entry which is preliminary data.</text>
</comment>
<keyword evidence="12" id="KW-0325">Glycoprotein</keyword>
<reference evidence="18 19" key="1">
    <citation type="journal article" date="2019" name="Genome Biol. Evol.">
        <title>The Rhododendron genome and chromosomal organization provide insight into shared whole-genome duplications across the heath family (Ericaceae).</title>
        <authorList>
            <person name="Soza V.L."/>
            <person name="Lindsley D."/>
            <person name="Waalkes A."/>
            <person name="Ramage E."/>
            <person name="Patwardhan R.P."/>
            <person name="Burton J.N."/>
            <person name="Adey A."/>
            <person name="Kumar A."/>
            <person name="Qiu R."/>
            <person name="Shendure J."/>
            <person name="Hall B."/>
        </authorList>
    </citation>
    <scope>NUCLEOTIDE SEQUENCE [LARGE SCALE GENOMIC DNA]</scope>
    <source>
        <strain evidence="18">RSF 1966-606</strain>
    </source>
</reference>
<evidence type="ECO:0000256" key="8">
    <source>
        <dbReference type="ARBA" id="ARBA00022723"/>
    </source>
</evidence>
<feature type="chain" id="PRO_5025437451" description="laccase" evidence="14">
    <location>
        <begin position="25"/>
        <end position="555"/>
    </location>
</feature>
<evidence type="ECO:0000256" key="3">
    <source>
        <dbReference type="ARBA" id="ARBA00004271"/>
    </source>
</evidence>
<comment type="subcellular location">
    <subcellularLocation>
        <location evidence="3">Secreted</location>
        <location evidence="3">Extracellular space</location>
        <location evidence="3">Apoplast</location>
    </subcellularLocation>
</comment>
<sequence>MGRPMLLLGFALALLAYSSSSVASAEIVEHCFHVRQVWKCPDQYSMFLIKRFFYLQVENLTITRLCEEHVIVAVNGGLPGPTIEVHEGDTLVVHVYNESPYNLTIHWHGIFQLQSGWADGPVYITQCPILPGNKYTYRFTITGQEGTLWWHAHYGYLRATVYGALIIRPRMGNSYAFPKPVQEFPILLGEWWNTSVYDVETEALASGGAPNISNAFTINGQPGDLYSCSSEDTYKLKVVQGETYLLRIINAALNNQLFFKIANHTMTVVAVDGCYTSPMVTDTIVIAPGQTVDALLIADQPLASYYMAAHAYDSVGGVYDSTNTTAIIVYENATSSTPLMPTLPDFDDTSLAFQFYSNLTSLMIGPYWEPVPVEIDQYMFVTEGLGLVPCGSNNTCEGPLGLELAGSMNNESFELPTELSILQAFFYNISGIYTADFPSDPPLVFDYTDTSNALNTSLVMTTKSTRVTKLKFNSTVQIVFQNTALVGTENHPIHLHGFNFYVLAQGFGNYDNVTGPESFNLVNPQKRNTIGVPVGGWAVIRFVANNPGTFSLLDL</sequence>
<evidence type="ECO:0000313" key="19">
    <source>
        <dbReference type="Proteomes" id="UP000428333"/>
    </source>
</evidence>
<comment type="catalytic activity">
    <reaction evidence="1">
        <text>4 hydroquinone + O2 = 4 benzosemiquinone + 2 H2O</text>
        <dbReference type="Rhea" id="RHEA:11276"/>
        <dbReference type="ChEBI" id="CHEBI:15377"/>
        <dbReference type="ChEBI" id="CHEBI:15379"/>
        <dbReference type="ChEBI" id="CHEBI:17594"/>
        <dbReference type="ChEBI" id="CHEBI:17977"/>
        <dbReference type="EC" id="1.10.3.2"/>
    </reaction>
</comment>
<dbReference type="NCBIfam" id="TIGR03389">
    <property type="entry name" value="laccase"/>
    <property type="match status" value="1"/>
</dbReference>
<dbReference type="Gene3D" id="2.60.40.420">
    <property type="entry name" value="Cupredoxins - blue copper proteins"/>
    <property type="match status" value="3"/>
</dbReference>
<accession>A0A6A4KHS6</accession>
<dbReference type="InterPro" id="IPR034285">
    <property type="entry name" value="CuRO_2_LCC"/>
</dbReference>
<dbReference type="Pfam" id="PF07732">
    <property type="entry name" value="Cu-oxidase_3"/>
    <property type="match status" value="1"/>
</dbReference>
<evidence type="ECO:0000256" key="9">
    <source>
        <dbReference type="ARBA" id="ARBA00022737"/>
    </source>
</evidence>
<dbReference type="EC" id="1.10.3.2" evidence="5"/>
<feature type="domain" description="Plastocyanin-like" evidence="15">
    <location>
        <begin position="183"/>
        <end position="333"/>
    </location>
</feature>
<dbReference type="InterPro" id="IPR017761">
    <property type="entry name" value="Laccase"/>
</dbReference>
<keyword evidence="19" id="KW-1185">Reference proteome</keyword>
<evidence type="ECO:0000256" key="6">
    <source>
        <dbReference type="ARBA" id="ARBA00022523"/>
    </source>
</evidence>
<dbReference type="SUPFAM" id="SSF49503">
    <property type="entry name" value="Cupredoxins"/>
    <property type="match status" value="3"/>
</dbReference>
<keyword evidence="11" id="KW-0186">Copper</keyword>
<dbReference type="EMBL" id="QEFC01003487">
    <property type="protein sequence ID" value="KAE9447726.1"/>
    <property type="molecule type" value="Genomic_DNA"/>
</dbReference>
<evidence type="ECO:0000256" key="10">
    <source>
        <dbReference type="ARBA" id="ARBA00023002"/>
    </source>
</evidence>
<keyword evidence="13" id="KW-0439">Lignin degradation</keyword>
<keyword evidence="10" id="KW-0560">Oxidoreductase</keyword>
<feature type="non-terminal residue" evidence="18">
    <location>
        <position position="1"/>
    </location>
</feature>
<evidence type="ECO:0000256" key="1">
    <source>
        <dbReference type="ARBA" id="ARBA00000349"/>
    </source>
</evidence>
<dbReference type="GO" id="GO:0048046">
    <property type="term" value="C:apoplast"/>
    <property type="evidence" value="ECO:0007669"/>
    <property type="project" value="UniProtKB-SubCell"/>
</dbReference>
<evidence type="ECO:0000256" key="11">
    <source>
        <dbReference type="ARBA" id="ARBA00023008"/>
    </source>
</evidence>
<keyword evidence="14" id="KW-0732">Signal</keyword>
<dbReference type="GO" id="GO:0052716">
    <property type="term" value="F:hydroquinone:oxygen oxidoreductase activity"/>
    <property type="evidence" value="ECO:0007669"/>
    <property type="project" value="UniProtKB-EC"/>
</dbReference>
<evidence type="ECO:0000259" key="17">
    <source>
        <dbReference type="Pfam" id="PF07732"/>
    </source>
</evidence>
<evidence type="ECO:0000256" key="2">
    <source>
        <dbReference type="ARBA" id="ARBA00001935"/>
    </source>
</evidence>
<dbReference type="InterPro" id="IPR011707">
    <property type="entry name" value="Cu-oxidase-like_N"/>
</dbReference>
<comment type="similarity">
    <text evidence="4">Belongs to the multicopper oxidase family.</text>
</comment>
<keyword evidence="6" id="KW-0052">Apoplast</keyword>
<proteinExistence type="inferred from homology"/>
<evidence type="ECO:0000256" key="12">
    <source>
        <dbReference type="ARBA" id="ARBA00023180"/>
    </source>
</evidence>
<dbReference type="GO" id="GO:0046274">
    <property type="term" value="P:lignin catabolic process"/>
    <property type="evidence" value="ECO:0007669"/>
    <property type="project" value="UniProtKB-KW"/>
</dbReference>
<evidence type="ECO:0000259" key="16">
    <source>
        <dbReference type="Pfam" id="PF07731"/>
    </source>
</evidence>
<dbReference type="Pfam" id="PF07731">
    <property type="entry name" value="Cu-oxidase_2"/>
    <property type="match status" value="1"/>
</dbReference>
<dbReference type="PANTHER" id="PTHR11709">
    <property type="entry name" value="MULTI-COPPER OXIDASE"/>
    <property type="match status" value="1"/>
</dbReference>
<evidence type="ECO:0000256" key="5">
    <source>
        <dbReference type="ARBA" id="ARBA00012297"/>
    </source>
</evidence>
<dbReference type="InterPro" id="IPR008972">
    <property type="entry name" value="Cupredoxin"/>
</dbReference>
<dbReference type="CDD" id="cd13875">
    <property type="entry name" value="CuRO_2_LCC_plant"/>
    <property type="match status" value="1"/>
</dbReference>
<dbReference type="GO" id="GO:0005507">
    <property type="term" value="F:copper ion binding"/>
    <property type="evidence" value="ECO:0007669"/>
    <property type="project" value="InterPro"/>
</dbReference>
<dbReference type="InterPro" id="IPR034288">
    <property type="entry name" value="CuRO_1_LCC"/>
</dbReference>
<evidence type="ECO:0000256" key="14">
    <source>
        <dbReference type="SAM" id="SignalP"/>
    </source>
</evidence>
<protein>
    <recommendedName>
        <fullName evidence="5">laccase</fullName>
        <ecNumber evidence="5">1.10.3.2</ecNumber>
    </recommendedName>
</protein>
<dbReference type="Pfam" id="PF00394">
    <property type="entry name" value="Cu-oxidase"/>
    <property type="match status" value="1"/>
</dbReference>
<evidence type="ECO:0000256" key="4">
    <source>
        <dbReference type="ARBA" id="ARBA00010609"/>
    </source>
</evidence>
<feature type="signal peptide" evidence="14">
    <location>
        <begin position="1"/>
        <end position="24"/>
    </location>
</feature>
<keyword evidence="9" id="KW-0677">Repeat</keyword>
<keyword evidence="8" id="KW-0479">Metal-binding</keyword>
<dbReference type="Proteomes" id="UP000428333">
    <property type="component" value="Linkage Group LG12"/>
</dbReference>
<organism evidence="18 19">
    <name type="scientific">Rhododendron williamsianum</name>
    <dbReference type="NCBI Taxonomy" id="262921"/>
    <lineage>
        <taxon>Eukaryota</taxon>
        <taxon>Viridiplantae</taxon>
        <taxon>Streptophyta</taxon>
        <taxon>Embryophyta</taxon>
        <taxon>Tracheophyta</taxon>
        <taxon>Spermatophyta</taxon>
        <taxon>Magnoliopsida</taxon>
        <taxon>eudicotyledons</taxon>
        <taxon>Gunneridae</taxon>
        <taxon>Pentapetalae</taxon>
        <taxon>asterids</taxon>
        <taxon>Ericales</taxon>
        <taxon>Ericaceae</taxon>
        <taxon>Ericoideae</taxon>
        <taxon>Rhodoreae</taxon>
        <taxon>Rhododendron</taxon>
    </lineage>
</organism>
<dbReference type="OrthoDB" id="2121828at2759"/>
<keyword evidence="7" id="KW-0964">Secreted</keyword>
<feature type="domain" description="Plastocyanin-like" evidence="17">
    <location>
        <begin position="57"/>
        <end position="170"/>
    </location>
</feature>
<dbReference type="CDD" id="cd13849">
    <property type="entry name" value="CuRO_1_LCC_plant"/>
    <property type="match status" value="1"/>
</dbReference>
<dbReference type="PANTHER" id="PTHR11709:SF9">
    <property type="entry name" value="LACCASE-7"/>
    <property type="match status" value="1"/>
</dbReference>
<dbReference type="FunFam" id="2.60.40.420:FF:000049">
    <property type="entry name" value="Laccase"/>
    <property type="match status" value="1"/>
</dbReference>
<evidence type="ECO:0000256" key="13">
    <source>
        <dbReference type="ARBA" id="ARBA00023185"/>
    </source>
</evidence>
<dbReference type="InterPro" id="IPR045087">
    <property type="entry name" value="Cu-oxidase_fam"/>
</dbReference>
<dbReference type="AlphaFoldDB" id="A0A6A4KHS6"/>
<evidence type="ECO:0000256" key="7">
    <source>
        <dbReference type="ARBA" id="ARBA00022525"/>
    </source>
</evidence>
<dbReference type="InterPro" id="IPR001117">
    <property type="entry name" value="Cu-oxidase_2nd"/>
</dbReference>
<comment type="cofactor">
    <cofactor evidence="2">
        <name>Cu cation</name>
        <dbReference type="ChEBI" id="CHEBI:23378"/>
    </cofactor>
</comment>
<evidence type="ECO:0000259" key="15">
    <source>
        <dbReference type="Pfam" id="PF00394"/>
    </source>
</evidence>
<gene>
    <name evidence="18" type="ORF">C3L33_20376</name>
</gene>
<evidence type="ECO:0000313" key="18">
    <source>
        <dbReference type="EMBL" id="KAE9447726.1"/>
    </source>
</evidence>
<name>A0A6A4KHS6_9ERIC</name>
<feature type="domain" description="Plastocyanin-like" evidence="16">
    <location>
        <begin position="436"/>
        <end position="550"/>
    </location>
</feature>
<dbReference type="InterPro" id="IPR011706">
    <property type="entry name" value="Cu-oxidase_C"/>
</dbReference>